<accession>A0A0A9DIL5</accession>
<dbReference type="EMBL" id="GBRH01211377">
    <property type="protein sequence ID" value="JAD86518.1"/>
    <property type="molecule type" value="Transcribed_RNA"/>
</dbReference>
<protein>
    <submittedName>
        <fullName evidence="2">Uncharacterized protein</fullName>
    </submittedName>
</protein>
<dbReference type="AlphaFoldDB" id="A0A0A9DIL5"/>
<keyword evidence="1" id="KW-0472">Membrane</keyword>
<name>A0A0A9DIL5_ARUDO</name>
<keyword evidence="1" id="KW-0812">Transmembrane</keyword>
<evidence type="ECO:0000256" key="1">
    <source>
        <dbReference type="SAM" id="Phobius"/>
    </source>
</evidence>
<reference evidence="2" key="2">
    <citation type="journal article" date="2015" name="Data Brief">
        <title>Shoot transcriptome of the giant reed, Arundo donax.</title>
        <authorList>
            <person name="Barrero R.A."/>
            <person name="Guerrero F.D."/>
            <person name="Moolhuijzen P."/>
            <person name="Goolsby J.A."/>
            <person name="Tidwell J."/>
            <person name="Bellgard S.E."/>
            <person name="Bellgard M.I."/>
        </authorList>
    </citation>
    <scope>NUCLEOTIDE SEQUENCE</scope>
    <source>
        <tissue evidence="2">Shoot tissue taken approximately 20 cm above the soil surface</tissue>
    </source>
</reference>
<keyword evidence="1" id="KW-1133">Transmembrane helix</keyword>
<proteinExistence type="predicted"/>
<feature type="transmembrane region" description="Helical" evidence="1">
    <location>
        <begin position="57"/>
        <end position="79"/>
    </location>
</feature>
<sequence>MALYCAQIYCAQKTLYIFNQLLRQVLTLNYMTCMTFDFTTLDFKILCINLVICLNQIYFYSDFFCLVLDALIYFLRYAFTLFVPHCMLM</sequence>
<reference evidence="2" key="1">
    <citation type="submission" date="2014-09" db="EMBL/GenBank/DDBJ databases">
        <authorList>
            <person name="Magalhaes I.L.F."/>
            <person name="Oliveira U."/>
            <person name="Santos F.R."/>
            <person name="Vidigal T.H.D.A."/>
            <person name="Brescovit A.D."/>
            <person name="Santos A.J."/>
        </authorList>
    </citation>
    <scope>NUCLEOTIDE SEQUENCE</scope>
    <source>
        <tissue evidence="2">Shoot tissue taken approximately 20 cm above the soil surface</tissue>
    </source>
</reference>
<organism evidence="2">
    <name type="scientific">Arundo donax</name>
    <name type="common">Giant reed</name>
    <name type="synonym">Donax arundinaceus</name>
    <dbReference type="NCBI Taxonomy" id="35708"/>
    <lineage>
        <taxon>Eukaryota</taxon>
        <taxon>Viridiplantae</taxon>
        <taxon>Streptophyta</taxon>
        <taxon>Embryophyta</taxon>
        <taxon>Tracheophyta</taxon>
        <taxon>Spermatophyta</taxon>
        <taxon>Magnoliopsida</taxon>
        <taxon>Liliopsida</taxon>
        <taxon>Poales</taxon>
        <taxon>Poaceae</taxon>
        <taxon>PACMAD clade</taxon>
        <taxon>Arundinoideae</taxon>
        <taxon>Arundineae</taxon>
        <taxon>Arundo</taxon>
    </lineage>
</organism>
<evidence type="ECO:0000313" key="2">
    <source>
        <dbReference type="EMBL" id="JAD86518.1"/>
    </source>
</evidence>